<name>A0A7K1P260_HELPX</name>
<sequence length="75" mass="8704">QEVMVSLARSYGIVGKKLLFFHFHPKMRNPTDSLFRVLQPQIPRMRAHGKTCKNSMLLKTCNKNNAHNALHILEF</sequence>
<accession>A0A7K1P260</accession>
<evidence type="ECO:0000313" key="2">
    <source>
        <dbReference type="Proteomes" id="UP000460877"/>
    </source>
</evidence>
<feature type="non-terminal residue" evidence="1">
    <location>
        <position position="1"/>
    </location>
</feature>
<organism evidence="1 2">
    <name type="scientific">Helicobacter pylori</name>
    <name type="common">Campylobacter pylori</name>
    <dbReference type="NCBI Taxonomy" id="210"/>
    <lineage>
        <taxon>Bacteria</taxon>
        <taxon>Pseudomonadati</taxon>
        <taxon>Campylobacterota</taxon>
        <taxon>Epsilonproteobacteria</taxon>
        <taxon>Campylobacterales</taxon>
        <taxon>Helicobacteraceae</taxon>
        <taxon>Helicobacter</taxon>
    </lineage>
</organism>
<protein>
    <submittedName>
        <fullName evidence="1">Uncharacterized protein</fullName>
    </submittedName>
</protein>
<dbReference type="AlphaFoldDB" id="A0A7K1P260"/>
<comment type="caution">
    <text evidence="1">The sequence shown here is derived from an EMBL/GenBank/DDBJ whole genome shotgun (WGS) entry which is preliminary data.</text>
</comment>
<proteinExistence type="predicted"/>
<dbReference type="Proteomes" id="UP000460877">
    <property type="component" value="Unassembled WGS sequence"/>
</dbReference>
<reference evidence="1 2" key="1">
    <citation type="journal article" date="2020" name="J. Clin. Microbiol.">
        <title>Helicobacter pylori infections in the Bronx, New York: Surveying Antibiotic Susceptibility and Strain Lineage by Whole-genome Sequencing.</title>
        <authorList>
            <person name="Saranathan R."/>
            <person name="Levi M.H."/>
            <person name="Wattam A.R."/>
            <person name="Malek A."/>
            <person name="Asare E."/>
            <person name="Behin D.S."/>
            <person name="Pan D.H."/>
            <person name="Jacobs W.R."/>
            <person name="Szymczak W.A."/>
        </authorList>
    </citation>
    <scope>NUCLEOTIDE SEQUENCE [LARGE SCALE GENOMIC DNA]</scope>
    <source>
        <strain evidence="1 2">MHP10</strain>
    </source>
</reference>
<gene>
    <name evidence="1" type="ORF">F7218_07925</name>
</gene>
<evidence type="ECO:0000313" key="1">
    <source>
        <dbReference type="EMBL" id="MUV10771.1"/>
    </source>
</evidence>
<dbReference type="EMBL" id="WAEA01000027">
    <property type="protein sequence ID" value="MUV10771.1"/>
    <property type="molecule type" value="Genomic_DNA"/>
</dbReference>
<dbReference type="RefSeq" id="WP_206672061.1">
    <property type="nucleotide sequence ID" value="NZ_WAEA01000027.1"/>
</dbReference>